<keyword evidence="3" id="KW-1185">Reference proteome</keyword>
<gene>
    <name evidence="2" type="ORF">J5N97_010384</name>
</gene>
<name>A0A9D5HMF0_9LILI</name>
<reference evidence="2" key="2">
    <citation type="journal article" date="2022" name="Hortic Res">
        <title>The genome of Dioscorea zingiberensis sheds light on the biosynthesis, origin and evolution of the medicinally important diosgenin saponins.</title>
        <authorList>
            <person name="Li Y."/>
            <person name="Tan C."/>
            <person name="Li Z."/>
            <person name="Guo J."/>
            <person name="Li S."/>
            <person name="Chen X."/>
            <person name="Wang C."/>
            <person name="Dai X."/>
            <person name="Yang H."/>
            <person name="Song W."/>
            <person name="Hou L."/>
            <person name="Xu J."/>
            <person name="Tong Z."/>
            <person name="Xu A."/>
            <person name="Yuan X."/>
            <person name="Wang W."/>
            <person name="Yang Q."/>
            <person name="Chen L."/>
            <person name="Sun Z."/>
            <person name="Wang K."/>
            <person name="Pan B."/>
            <person name="Chen J."/>
            <person name="Bao Y."/>
            <person name="Liu F."/>
            <person name="Qi X."/>
            <person name="Gang D.R."/>
            <person name="Wen J."/>
            <person name="Li J."/>
        </authorList>
    </citation>
    <scope>NUCLEOTIDE SEQUENCE</scope>
    <source>
        <strain evidence="2">Dzin_1.0</strain>
    </source>
</reference>
<evidence type="ECO:0000313" key="2">
    <source>
        <dbReference type="EMBL" id="KAJ0982129.1"/>
    </source>
</evidence>
<feature type="region of interest" description="Disordered" evidence="1">
    <location>
        <begin position="153"/>
        <end position="251"/>
    </location>
</feature>
<sequence>MGFGARSFANVVRPQQQRVEDSVTVAGPLLERLMASIKDTITLDQEVCDQGKDENQGNEPENGLADPDLKGKGAANHEAGASHRSMTTLSPNEPQTSRADKEKGKEKILGSWTVVQRFMNKGKMVAQPRRSSGQDQRWKMTPSRFEGLQELTNEGTDGMVKPEGHILPTGRNGRVERAVRSGHVATRGTLSGTGRGGRGASSRGGMAGHGSRRLTFGSREPNQAELVGKRNDTGRPTGAGKINTASRARRTPVISILSDSLSIN</sequence>
<evidence type="ECO:0000313" key="3">
    <source>
        <dbReference type="Proteomes" id="UP001085076"/>
    </source>
</evidence>
<accession>A0A9D5HMF0</accession>
<organism evidence="2 3">
    <name type="scientific">Dioscorea zingiberensis</name>
    <dbReference type="NCBI Taxonomy" id="325984"/>
    <lineage>
        <taxon>Eukaryota</taxon>
        <taxon>Viridiplantae</taxon>
        <taxon>Streptophyta</taxon>
        <taxon>Embryophyta</taxon>
        <taxon>Tracheophyta</taxon>
        <taxon>Spermatophyta</taxon>
        <taxon>Magnoliopsida</taxon>
        <taxon>Liliopsida</taxon>
        <taxon>Dioscoreales</taxon>
        <taxon>Dioscoreaceae</taxon>
        <taxon>Dioscorea</taxon>
    </lineage>
</organism>
<dbReference type="AlphaFoldDB" id="A0A9D5HMF0"/>
<feature type="region of interest" description="Disordered" evidence="1">
    <location>
        <begin position="45"/>
        <end position="107"/>
    </location>
</feature>
<reference evidence="2" key="1">
    <citation type="submission" date="2021-03" db="EMBL/GenBank/DDBJ databases">
        <authorList>
            <person name="Li Z."/>
            <person name="Yang C."/>
        </authorList>
    </citation>
    <scope>NUCLEOTIDE SEQUENCE</scope>
    <source>
        <strain evidence="2">Dzin_1.0</strain>
        <tissue evidence="2">Leaf</tissue>
    </source>
</reference>
<dbReference type="Proteomes" id="UP001085076">
    <property type="component" value="Miscellaneous, Linkage group lg02"/>
</dbReference>
<feature type="compositionally biased region" description="Basic and acidic residues" evidence="1">
    <location>
        <begin position="98"/>
        <end position="107"/>
    </location>
</feature>
<dbReference type="EMBL" id="JAGGNH010000002">
    <property type="protein sequence ID" value="KAJ0982129.1"/>
    <property type="molecule type" value="Genomic_DNA"/>
</dbReference>
<proteinExistence type="predicted"/>
<comment type="caution">
    <text evidence="2">The sequence shown here is derived from an EMBL/GenBank/DDBJ whole genome shotgun (WGS) entry which is preliminary data.</text>
</comment>
<protein>
    <submittedName>
        <fullName evidence="2">Uncharacterized protein</fullName>
    </submittedName>
</protein>
<evidence type="ECO:0000256" key="1">
    <source>
        <dbReference type="SAM" id="MobiDB-lite"/>
    </source>
</evidence>
<feature type="compositionally biased region" description="Polar residues" evidence="1">
    <location>
        <begin position="84"/>
        <end position="97"/>
    </location>
</feature>